<dbReference type="InterPro" id="IPR036770">
    <property type="entry name" value="Ankyrin_rpt-contain_sf"/>
</dbReference>
<keyword evidence="2 4" id="KW-0040">ANK repeat</keyword>
<feature type="region of interest" description="Disordered" evidence="5">
    <location>
        <begin position="86"/>
        <end position="123"/>
    </location>
</feature>
<evidence type="ECO:0000256" key="4">
    <source>
        <dbReference type="PROSITE-ProRule" id="PRU00023"/>
    </source>
</evidence>
<dbReference type="SUPFAM" id="SSF48403">
    <property type="entry name" value="Ankyrin repeat"/>
    <property type="match status" value="1"/>
</dbReference>
<keyword evidence="1" id="KW-0677">Repeat</keyword>
<sequence>MGDVSEEALLDYFSCSGGSSGRVRNADLLKTFKPFIGHADLQLRAKYREEFKLIIDRIAVVKSENGEKFLVLKKKYRQLLQERDTKTLATDEEKHADPAASTPSAQWDATNPATSAAPPMEQQDELMSCGESENATEVNMCEDEGSGCENVMTNLLNFCLCVFSVLQFESEQDEESTGSMGSAAVALDPIEKEWIYSAAGARVPDLSQLLRQDPTLANKKVANHKEEEKHGKKLRKTNEKVEDLLLGYTPLHIAALHGHQNMLQLLIGTYGAKENVRDYSGHLAGHYLNNKEAEVQDEESELPTGNRERHRNRKLVSLFHSKKKWGSAEDLAPIEEERTTSHQLAPPPYRPRKFSR</sequence>
<reference evidence="7" key="3">
    <citation type="submission" date="2025-09" db="UniProtKB">
        <authorList>
            <consortium name="Ensembl"/>
        </authorList>
    </citation>
    <scope>IDENTIFICATION</scope>
</reference>
<evidence type="ECO:0000313" key="8">
    <source>
        <dbReference type="Proteomes" id="UP000265120"/>
    </source>
</evidence>
<evidence type="ECO:0000259" key="6">
    <source>
        <dbReference type="Pfam" id="PF25877"/>
    </source>
</evidence>
<keyword evidence="8" id="KW-1185">Reference proteome</keyword>
<evidence type="ECO:0000313" key="7">
    <source>
        <dbReference type="Ensembl" id="ENSCSEP00000027550.1"/>
    </source>
</evidence>
<name>A0A3P8WSD9_CYNSE</name>
<evidence type="ECO:0000256" key="2">
    <source>
        <dbReference type="ARBA" id="ARBA00023043"/>
    </source>
</evidence>
<feature type="compositionally biased region" description="Polar residues" evidence="5">
    <location>
        <begin position="101"/>
        <end position="114"/>
    </location>
</feature>
<evidence type="ECO:0000256" key="1">
    <source>
        <dbReference type="ARBA" id="ARBA00022737"/>
    </source>
</evidence>
<evidence type="ECO:0000256" key="5">
    <source>
        <dbReference type="SAM" id="MobiDB-lite"/>
    </source>
</evidence>
<dbReference type="PANTHER" id="PTHR14491">
    <property type="entry name" value="SOSONDOWAH, ISOFORM G"/>
    <property type="match status" value="1"/>
</dbReference>
<dbReference type="GeneTree" id="ENSGT00950000183003"/>
<feature type="domain" description="SOWAHA-C winged helix-turn-helix" evidence="6">
    <location>
        <begin position="3"/>
        <end position="89"/>
    </location>
</feature>
<dbReference type="STRING" id="244447.ENSCSEP00000027550"/>
<organism evidence="7 8">
    <name type="scientific">Cynoglossus semilaevis</name>
    <name type="common">Tongue sole</name>
    <dbReference type="NCBI Taxonomy" id="244447"/>
    <lineage>
        <taxon>Eukaryota</taxon>
        <taxon>Metazoa</taxon>
        <taxon>Chordata</taxon>
        <taxon>Craniata</taxon>
        <taxon>Vertebrata</taxon>
        <taxon>Euteleostomi</taxon>
        <taxon>Actinopterygii</taxon>
        <taxon>Neopterygii</taxon>
        <taxon>Teleostei</taxon>
        <taxon>Neoteleostei</taxon>
        <taxon>Acanthomorphata</taxon>
        <taxon>Carangaria</taxon>
        <taxon>Pleuronectiformes</taxon>
        <taxon>Pleuronectoidei</taxon>
        <taxon>Cynoglossidae</taxon>
        <taxon>Cynoglossinae</taxon>
        <taxon>Cynoglossus</taxon>
    </lineage>
</organism>
<feature type="repeat" description="ANK" evidence="4">
    <location>
        <begin position="246"/>
        <end position="279"/>
    </location>
</feature>
<dbReference type="InterPro" id="IPR002110">
    <property type="entry name" value="Ankyrin_rpt"/>
</dbReference>
<dbReference type="InParanoid" id="A0A3P8WSD9"/>
<feature type="region of interest" description="Disordered" evidence="5">
    <location>
        <begin position="291"/>
        <end position="314"/>
    </location>
</feature>
<dbReference type="PROSITE" id="PS50297">
    <property type="entry name" value="ANK_REP_REGION"/>
    <property type="match status" value="1"/>
</dbReference>
<dbReference type="PANTHER" id="PTHR14491:SF9">
    <property type="entry name" value="ANKYRIN REPEAT DOMAIN-CONTAINING PROTEIN SOWAHB-LIKE"/>
    <property type="match status" value="1"/>
</dbReference>
<dbReference type="PROSITE" id="PS50088">
    <property type="entry name" value="ANK_REPEAT"/>
    <property type="match status" value="1"/>
</dbReference>
<accession>A0A3P8WSD9</accession>
<dbReference type="Pfam" id="PF00023">
    <property type="entry name" value="Ank"/>
    <property type="match status" value="1"/>
</dbReference>
<dbReference type="Proteomes" id="UP000265120">
    <property type="component" value="Chromosome 10"/>
</dbReference>
<dbReference type="Gene3D" id="1.25.40.20">
    <property type="entry name" value="Ankyrin repeat-containing domain"/>
    <property type="match status" value="1"/>
</dbReference>
<proteinExistence type="inferred from homology"/>
<dbReference type="Ensembl" id="ENSCSET00000027919.1">
    <property type="protein sequence ID" value="ENSCSEP00000027550.1"/>
    <property type="gene ID" value="ENSCSEG00000017598.1"/>
</dbReference>
<dbReference type="AlphaFoldDB" id="A0A3P8WSD9"/>
<dbReference type="OMA" id="CHYLNIK"/>
<comment type="similarity">
    <text evidence="3">Belongs to the SOWAH family.</text>
</comment>
<dbReference type="InterPro" id="IPR058889">
    <property type="entry name" value="WHD_SOWAHA-C"/>
</dbReference>
<evidence type="ECO:0000256" key="3">
    <source>
        <dbReference type="ARBA" id="ARBA00038122"/>
    </source>
</evidence>
<dbReference type="Pfam" id="PF25877">
    <property type="entry name" value="WHD_SOWAH"/>
    <property type="match status" value="1"/>
</dbReference>
<feature type="compositionally biased region" description="Basic and acidic residues" evidence="5">
    <location>
        <begin position="86"/>
        <end position="97"/>
    </location>
</feature>
<reference evidence="7 8" key="1">
    <citation type="journal article" date="2014" name="Nat. Genet.">
        <title>Whole-genome sequence of a flatfish provides insights into ZW sex chromosome evolution and adaptation to a benthic lifestyle.</title>
        <authorList>
            <person name="Chen S."/>
            <person name="Zhang G."/>
            <person name="Shao C."/>
            <person name="Huang Q."/>
            <person name="Liu G."/>
            <person name="Zhang P."/>
            <person name="Song W."/>
            <person name="An N."/>
            <person name="Chalopin D."/>
            <person name="Volff J.N."/>
            <person name="Hong Y."/>
            <person name="Li Q."/>
            <person name="Sha Z."/>
            <person name="Zhou H."/>
            <person name="Xie M."/>
            <person name="Yu Q."/>
            <person name="Liu Y."/>
            <person name="Xiang H."/>
            <person name="Wang N."/>
            <person name="Wu K."/>
            <person name="Yang C."/>
            <person name="Zhou Q."/>
            <person name="Liao X."/>
            <person name="Yang L."/>
            <person name="Hu Q."/>
            <person name="Zhang J."/>
            <person name="Meng L."/>
            <person name="Jin L."/>
            <person name="Tian Y."/>
            <person name="Lian J."/>
            <person name="Yang J."/>
            <person name="Miao G."/>
            <person name="Liu S."/>
            <person name="Liang Z."/>
            <person name="Yan F."/>
            <person name="Li Y."/>
            <person name="Sun B."/>
            <person name="Zhang H."/>
            <person name="Zhang J."/>
            <person name="Zhu Y."/>
            <person name="Du M."/>
            <person name="Zhao Y."/>
            <person name="Schartl M."/>
            <person name="Tang Q."/>
            <person name="Wang J."/>
        </authorList>
    </citation>
    <scope>NUCLEOTIDE SEQUENCE</scope>
</reference>
<feature type="region of interest" description="Disordered" evidence="5">
    <location>
        <begin position="329"/>
        <end position="356"/>
    </location>
</feature>
<reference evidence="7" key="2">
    <citation type="submission" date="2025-08" db="UniProtKB">
        <authorList>
            <consortium name="Ensembl"/>
        </authorList>
    </citation>
    <scope>IDENTIFICATION</scope>
</reference>
<protein>
    <recommendedName>
        <fullName evidence="6">SOWAHA-C winged helix-turn-helix domain-containing protein</fullName>
    </recommendedName>
</protein>